<evidence type="ECO:0000313" key="5">
    <source>
        <dbReference type="Proteomes" id="UP000054903"/>
    </source>
</evidence>
<comment type="caution">
    <text evidence="4">The sequence shown here is derived from an EMBL/GenBank/DDBJ whole genome shotgun (WGS) entry which is preliminary data.</text>
</comment>
<dbReference type="Pfam" id="PF11740">
    <property type="entry name" value="KfrA_N"/>
    <property type="match status" value="1"/>
</dbReference>
<organism evidence="4 5">
    <name type="scientific">Caballeronia fortuita</name>
    <dbReference type="NCBI Taxonomy" id="1777138"/>
    <lineage>
        <taxon>Bacteria</taxon>
        <taxon>Pseudomonadati</taxon>
        <taxon>Pseudomonadota</taxon>
        <taxon>Betaproteobacteria</taxon>
        <taxon>Burkholderiales</taxon>
        <taxon>Burkholderiaceae</taxon>
        <taxon>Caballeronia</taxon>
    </lineage>
</organism>
<reference evidence="4" key="1">
    <citation type="submission" date="2016-01" db="EMBL/GenBank/DDBJ databases">
        <authorList>
            <person name="Peeters C."/>
        </authorList>
    </citation>
    <scope>NUCLEOTIDE SEQUENCE</scope>
    <source>
        <strain evidence="4">LMG 29320</strain>
    </source>
</reference>
<evidence type="ECO:0000256" key="2">
    <source>
        <dbReference type="SAM" id="MobiDB-lite"/>
    </source>
</evidence>
<feature type="region of interest" description="Disordered" evidence="2">
    <location>
        <begin position="242"/>
        <end position="263"/>
    </location>
</feature>
<feature type="compositionally biased region" description="Basic and acidic residues" evidence="2">
    <location>
        <begin position="242"/>
        <end position="253"/>
    </location>
</feature>
<feature type="compositionally biased region" description="Low complexity" evidence="2">
    <location>
        <begin position="328"/>
        <end position="341"/>
    </location>
</feature>
<dbReference type="EMBL" id="FCNX02000002">
    <property type="protein sequence ID" value="SAK49581.1"/>
    <property type="molecule type" value="Genomic_DNA"/>
</dbReference>
<dbReference type="OrthoDB" id="9001482at2"/>
<proteinExistence type="predicted"/>
<feature type="domain" description="KfrA N-terminal DNA-binding" evidence="3">
    <location>
        <begin position="9"/>
        <end position="129"/>
    </location>
</feature>
<evidence type="ECO:0000259" key="3">
    <source>
        <dbReference type="Pfam" id="PF11740"/>
    </source>
</evidence>
<dbReference type="STRING" id="1777138.AWB77_01147"/>
<sequence length="566" mass="62504">MPTDVDNITDEQIASIADRLTEEGRKVSPVTVWQEAGNGSVVAIAAGLQRWREARSPEVPQQQSPTGLPDDLAQTLVDVARRLWTVSRDETERMSGQRLSAVSQRLSTALAERDEALAEFQKTGDEAAQNRQQMTEMLGALRASEESVAHLRSELDAATARAQTAETRVAEAAQLASAEQSQLEAMKAALEEERRAKEALSAALSAKDEDIARMAQELDQARQQHGELHTLLAGKDEELARAADERDQARQQHEQLSASFAGKDEEFARIAEELAQMRQQHGDLRASLASKDEELARLASERDHARQQHEVLSLASQEKSAEAERWSQDANAAHARAQAAETQASESLARIAALEAELNEGRNALVTEREGAAARSAEMSAQRDHAGRIGGELDEARKQISALMEEKAEQGAELARVSNDVNALRQRAEAAEKNATELARRLVEKEQGEESELASLQRQVSAQAKAHSKAYDDLRANAEQWVTYAKDLRQRLDVANEKILFIDARSTGEVALMRRLAVELERLKPDHELVFREAQQKLIGDKMAQQLAQKGYRYDPATAVMSKIET</sequence>
<evidence type="ECO:0000313" key="4">
    <source>
        <dbReference type="EMBL" id="SAK49581.1"/>
    </source>
</evidence>
<dbReference type="InterPro" id="IPR021104">
    <property type="entry name" value="KfrA_DNA-bd_N"/>
</dbReference>
<accession>A0A157ZVP1</accession>
<evidence type="ECO:0000256" key="1">
    <source>
        <dbReference type="SAM" id="Coils"/>
    </source>
</evidence>
<feature type="compositionally biased region" description="Basic and acidic residues" evidence="2">
    <location>
        <begin position="300"/>
        <end position="309"/>
    </location>
</feature>
<name>A0A157ZVP1_9BURK</name>
<keyword evidence="1" id="KW-0175">Coiled coil</keyword>
<gene>
    <name evidence="4" type="primary">smc_1</name>
    <name evidence="4" type="ORF">AWB77_01147</name>
</gene>
<keyword evidence="5" id="KW-1185">Reference proteome</keyword>
<feature type="region of interest" description="Disordered" evidence="2">
    <location>
        <begin position="300"/>
        <end position="341"/>
    </location>
</feature>
<protein>
    <submittedName>
        <fullName evidence="4">Chromosome partition protein Smc</fullName>
    </submittedName>
</protein>
<feature type="coiled-coil region" evidence="1">
    <location>
        <begin position="393"/>
        <end position="459"/>
    </location>
</feature>
<dbReference type="AlphaFoldDB" id="A0A157ZVP1"/>
<dbReference type="RefSeq" id="WP_061133415.1">
    <property type="nucleotide sequence ID" value="NZ_FCNX02000002.1"/>
</dbReference>
<dbReference type="Proteomes" id="UP000054903">
    <property type="component" value="Unassembled WGS sequence"/>
</dbReference>